<feature type="region of interest" description="Disordered" evidence="13">
    <location>
        <begin position="1"/>
        <end position="25"/>
    </location>
</feature>
<gene>
    <name evidence="14" type="ORF">PAAG_06430</name>
</gene>
<reference evidence="14 15" key="1">
    <citation type="journal article" date="2011" name="PLoS Genet.">
        <title>Comparative genomic analysis of human fungal pathogens causing paracoccidioidomycosis.</title>
        <authorList>
            <person name="Desjardins C.A."/>
            <person name="Champion M.D."/>
            <person name="Holder J.W."/>
            <person name="Muszewska A."/>
            <person name="Goldberg J."/>
            <person name="Bailao A.M."/>
            <person name="Brigido M.M."/>
            <person name="Ferreira M.E."/>
            <person name="Garcia A.M."/>
            <person name="Grynberg M."/>
            <person name="Gujja S."/>
            <person name="Heiman D.I."/>
            <person name="Henn M.R."/>
            <person name="Kodira C.D."/>
            <person name="Leon-Narvaez H."/>
            <person name="Longo L.V."/>
            <person name="Ma L.J."/>
            <person name="Malavazi I."/>
            <person name="Matsuo A.L."/>
            <person name="Morais F.V."/>
            <person name="Pereira M."/>
            <person name="Rodriguez-Brito S."/>
            <person name="Sakthikumar S."/>
            <person name="Salem-Izacc S.M."/>
            <person name="Sykes S.M."/>
            <person name="Teixeira M.M."/>
            <person name="Vallejo M.C."/>
            <person name="Walter M.E."/>
            <person name="Yandava C."/>
            <person name="Young S."/>
            <person name="Zeng Q."/>
            <person name="Zucker J."/>
            <person name="Felipe M.S."/>
            <person name="Goldman G.H."/>
            <person name="Haas B.J."/>
            <person name="McEwen J.G."/>
            <person name="Nino-Vega G."/>
            <person name="Puccia R."/>
            <person name="San-Blas G."/>
            <person name="Soares C.M."/>
            <person name="Birren B.W."/>
            <person name="Cuomo C.A."/>
        </authorList>
    </citation>
    <scope>NUCLEOTIDE SEQUENCE [LARGE SCALE GENOMIC DNA]</scope>
    <source>
        <strain evidence="15">ATCC MYA-826 / Pb01</strain>
    </source>
</reference>
<organism evidence="14 15">
    <name type="scientific">Paracoccidioides lutzii (strain ATCC MYA-826 / Pb01)</name>
    <name type="common">Paracoccidioides brasiliensis</name>
    <dbReference type="NCBI Taxonomy" id="502779"/>
    <lineage>
        <taxon>Eukaryota</taxon>
        <taxon>Fungi</taxon>
        <taxon>Dikarya</taxon>
        <taxon>Ascomycota</taxon>
        <taxon>Pezizomycotina</taxon>
        <taxon>Eurotiomycetes</taxon>
        <taxon>Eurotiomycetidae</taxon>
        <taxon>Onygenales</taxon>
        <taxon>Ajellomycetaceae</taxon>
        <taxon>Paracoccidioides</taxon>
    </lineage>
</organism>
<dbReference type="EC" id="2.4.1.-" evidence="12"/>
<keyword evidence="10 12" id="KW-0472">Membrane</keyword>
<dbReference type="RefSeq" id="XP_015700114.1">
    <property type="nucleotide sequence ID" value="XM_015845888.1"/>
</dbReference>
<dbReference type="Proteomes" id="UP000002059">
    <property type="component" value="Partially assembled WGS sequence"/>
</dbReference>
<dbReference type="HOGENOM" id="CLU_012353_1_0_1"/>
<evidence type="ECO:0000256" key="5">
    <source>
        <dbReference type="ARBA" id="ARBA00022676"/>
    </source>
</evidence>
<dbReference type="GO" id="GO:0006506">
    <property type="term" value="P:GPI anchor biosynthetic process"/>
    <property type="evidence" value="ECO:0007669"/>
    <property type="project" value="UniProtKB-UniPathway"/>
</dbReference>
<feature type="transmembrane region" description="Helical" evidence="12">
    <location>
        <begin position="427"/>
        <end position="447"/>
    </location>
</feature>
<evidence type="ECO:0000256" key="12">
    <source>
        <dbReference type="RuleBase" id="RU363075"/>
    </source>
</evidence>
<comment type="subcellular location">
    <subcellularLocation>
        <location evidence="1 12">Endoplasmic reticulum membrane</location>
        <topology evidence="1 12">Multi-pass membrane protein</topology>
    </subcellularLocation>
</comment>
<dbReference type="GeneID" id="9094856"/>
<feature type="transmembrane region" description="Helical" evidence="12">
    <location>
        <begin position="485"/>
        <end position="506"/>
    </location>
</feature>
<dbReference type="InterPro" id="IPR005599">
    <property type="entry name" value="GPI_mannosylTrfase"/>
</dbReference>
<keyword evidence="8 12" id="KW-0256">Endoplasmic reticulum</keyword>
<feature type="region of interest" description="Disordered" evidence="13">
    <location>
        <begin position="78"/>
        <end position="106"/>
    </location>
</feature>
<dbReference type="PANTHER" id="PTHR22760">
    <property type="entry name" value="GLYCOSYLTRANSFERASE"/>
    <property type="match status" value="1"/>
</dbReference>
<proteinExistence type="inferred from homology"/>
<dbReference type="GO" id="GO:0005789">
    <property type="term" value="C:endoplasmic reticulum membrane"/>
    <property type="evidence" value="ECO:0007669"/>
    <property type="project" value="UniProtKB-SubCell"/>
</dbReference>
<evidence type="ECO:0000313" key="15">
    <source>
        <dbReference type="Proteomes" id="UP000002059"/>
    </source>
</evidence>
<feature type="transmembrane region" description="Helical" evidence="12">
    <location>
        <begin position="459"/>
        <end position="478"/>
    </location>
</feature>
<dbReference type="OrthoDB" id="416834at2759"/>
<keyword evidence="4" id="KW-0337">GPI-anchor biosynthesis</keyword>
<evidence type="ECO:0000256" key="11">
    <source>
        <dbReference type="ARBA" id="ARBA00024708"/>
    </source>
</evidence>
<feature type="transmembrane region" description="Helical" evidence="12">
    <location>
        <begin position="398"/>
        <end position="415"/>
    </location>
</feature>
<dbReference type="VEuPathDB" id="FungiDB:PAAG_06430"/>
<evidence type="ECO:0000256" key="9">
    <source>
        <dbReference type="ARBA" id="ARBA00022989"/>
    </source>
</evidence>
<evidence type="ECO:0000256" key="2">
    <source>
        <dbReference type="ARBA" id="ARBA00004687"/>
    </source>
</evidence>
<evidence type="ECO:0000256" key="10">
    <source>
        <dbReference type="ARBA" id="ARBA00023136"/>
    </source>
</evidence>
<dbReference type="UniPathway" id="UPA00196"/>
<dbReference type="Pfam" id="PF03901">
    <property type="entry name" value="Glyco_transf_22"/>
    <property type="match status" value="1"/>
</dbReference>
<keyword evidence="7 12" id="KW-0812">Transmembrane</keyword>
<dbReference type="AlphaFoldDB" id="C1H6N9"/>
<evidence type="ECO:0000256" key="4">
    <source>
        <dbReference type="ARBA" id="ARBA00022502"/>
    </source>
</evidence>
<feature type="compositionally biased region" description="Polar residues" evidence="13">
    <location>
        <begin position="80"/>
        <end position="104"/>
    </location>
</feature>
<dbReference type="GO" id="GO:0000026">
    <property type="term" value="F:alpha-1,2-mannosyltransferase activity"/>
    <property type="evidence" value="ECO:0007669"/>
    <property type="project" value="TreeGrafter"/>
</dbReference>
<feature type="transmembrane region" description="Helical" evidence="12">
    <location>
        <begin position="521"/>
        <end position="539"/>
    </location>
</feature>
<comment type="pathway">
    <text evidence="2">Glycolipid biosynthesis; glycosylphosphatidylinositol-anchor biosynthesis.</text>
</comment>
<keyword evidence="15" id="KW-1185">Reference proteome</keyword>
<evidence type="ECO:0000256" key="7">
    <source>
        <dbReference type="ARBA" id="ARBA00022692"/>
    </source>
</evidence>
<comment type="function">
    <text evidence="11">Mannosyltransferase involved in glycosylphosphatidylinositol-anchor biosynthesis. Transfers the third mannose to Man2-GlcN-acyl-PI during GPI precursor assembly.</text>
</comment>
<evidence type="ECO:0000256" key="6">
    <source>
        <dbReference type="ARBA" id="ARBA00022679"/>
    </source>
</evidence>
<evidence type="ECO:0000256" key="3">
    <source>
        <dbReference type="ARBA" id="ARBA00006065"/>
    </source>
</evidence>
<feature type="transmembrane region" description="Helical" evidence="12">
    <location>
        <begin position="368"/>
        <end position="386"/>
    </location>
</feature>
<evidence type="ECO:0000256" key="8">
    <source>
        <dbReference type="ARBA" id="ARBA00022824"/>
    </source>
</evidence>
<evidence type="ECO:0000256" key="13">
    <source>
        <dbReference type="SAM" id="MobiDB-lite"/>
    </source>
</evidence>
<dbReference type="KEGG" id="pbl:PAAG_06430"/>
<evidence type="ECO:0000313" key="14">
    <source>
        <dbReference type="EMBL" id="EEH35383.2"/>
    </source>
</evidence>
<keyword evidence="9 12" id="KW-1133">Transmembrane helix</keyword>
<protein>
    <recommendedName>
        <fullName evidence="12">Mannosyltransferase</fullName>
        <ecNumber evidence="12">2.4.1.-</ecNumber>
    </recommendedName>
</protein>
<evidence type="ECO:0000256" key="1">
    <source>
        <dbReference type="ARBA" id="ARBA00004477"/>
    </source>
</evidence>
<dbReference type="PANTHER" id="PTHR22760:SF4">
    <property type="entry name" value="GPI MANNOSYLTRANSFERASE 3"/>
    <property type="match status" value="1"/>
</dbReference>
<comment type="similarity">
    <text evidence="3">Belongs to the glycosyltransferase 22 family. PIGB subfamily.</text>
</comment>
<dbReference type="EMBL" id="KN294009">
    <property type="protein sequence ID" value="EEH35383.2"/>
    <property type="molecule type" value="Genomic_DNA"/>
</dbReference>
<name>C1H6N9_PARBA</name>
<sequence length="832" mass="94279">MGVDRVISHPQPPTSSPPTPPITRHRSHKKSDWLFGFLVHHLALSLLSRFGLRISLCIPNTADSPLYTCGTTTTSTTYTPSRQASSNLDDMHGSSSIPLQSTTRQSRRRLVTTTPQNIFLFLIAFRALNALCVRTFFQPDEFYQSLEPAWQIAFGKDSGAWITWEWKHHLRSSIHPYIFAAIYYLSNLISESIWASPLNRANLLVVAPKLTQAYFAAIGDFYTWKLAGKIYGNYSYEAWAALALTALSPWQWFCSTRTLSNCLEATLTIAALYLWPWEWPSESPSSQEADVKNEVTRNRSIARRNGPMPFSSLRLCLLLAALACILRPSNLFIWICLATFAIFKTPMSIHQAKTSLFLRPTTKELSTFICKAAVSGSVVLGISILLDRSYYGSWTFPPFKFLYFNIAQSLAIFYGRNDWHYYLSQGYPLLLTTALPFSLVGLFQALFSNQKSYTSQQNSISRQLAFVCVFMPAVLSLISHKEVRFIYPLLPSLIILTSSPLVRYFLPAISSSSPSNVPRRLLLIFLVLVNVCISYYTTASHASGILKIMDYLRAQYESHYLTKNPTKLESRSALALSPLIPAVMTVGFLMPCHSTPWRSHLVFPGIQAWALSCEPPVNLNSVEKANYLDEADQFYANPLAFLQKNMKGGLRDFPRKPSYKLTNQAPTPSLSPITTNTTTYNHTWPDYLIFFSQLEPTLLTAMHSSSYSECYRTWNTAWHDDWRRKGDIVVWCLDLTIQRDWREHTRHQYEANWQQGIVERERQLDKIIDGFRREATWGSSWLGSRPGMGVQEMVAGVLVLVAAFYFVPAAEGQKVAVDLVVAVVVEVEEEAD</sequence>
<keyword evidence="5 12" id="KW-0328">Glycosyltransferase</keyword>
<feature type="transmembrane region" description="Helical" evidence="12">
    <location>
        <begin position="331"/>
        <end position="347"/>
    </location>
</feature>
<keyword evidence="6 14" id="KW-0808">Transferase</keyword>
<dbReference type="OMA" id="HEWPDYL"/>
<dbReference type="STRING" id="502779.C1H6N9"/>
<accession>C1H6N9</accession>
<feature type="compositionally biased region" description="Pro residues" evidence="13">
    <location>
        <begin position="10"/>
        <end position="21"/>
    </location>
</feature>